<dbReference type="AlphaFoldDB" id="A0A285VF04"/>
<evidence type="ECO:0000313" key="1">
    <source>
        <dbReference type="EMBL" id="SOC51101.1"/>
    </source>
</evidence>
<sequence>MADALALDSAVRFKQSHREPKDFHPGDDIGDVLVWLCENGYMHVAVDLVVDLVKHLRNELDEAVPVAVVIKSLASAGGLLDKGRAENLLPALQREASERAEAEGFLDF</sequence>
<protein>
    <submittedName>
        <fullName evidence="1">Uncharacterized protein</fullName>
    </submittedName>
</protein>
<keyword evidence="2" id="KW-1185">Reference proteome</keyword>
<proteinExistence type="predicted"/>
<gene>
    <name evidence="1" type="ORF">SAMN05421879_10125</name>
</gene>
<evidence type="ECO:0000313" key="2">
    <source>
        <dbReference type="Proteomes" id="UP000219688"/>
    </source>
</evidence>
<dbReference type="Proteomes" id="UP000219688">
    <property type="component" value="Unassembled WGS sequence"/>
</dbReference>
<name>A0A285VF04_9MICO</name>
<organism evidence="1 2">
    <name type="scientific">Ornithinimicrobium cerasi</name>
    <dbReference type="NCBI Taxonomy" id="2248773"/>
    <lineage>
        <taxon>Bacteria</taxon>
        <taxon>Bacillati</taxon>
        <taxon>Actinomycetota</taxon>
        <taxon>Actinomycetes</taxon>
        <taxon>Micrococcales</taxon>
        <taxon>Ornithinimicrobiaceae</taxon>
        <taxon>Ornithinimicrobium</taxon>
    </lineage>
</organism>
<dbReference type="EMBL" id="OBQK01000001">
    <property type="protein sequence ID" value="SOC51101.1"/>
    <property type="molecule type" value="Genomic_DNA"/>
</dbReference>
<accession>A0A285VF04</accession>
<reference evidence="2" key="1">
    <citation type="submission" date="2017-08" db="EMBL/GenBank/DDBJ databases">
        <authorList>
            <person name="Varghese N."/>
            <person name="Submissions S."/>
        </authorList>
    </citation>
    <scope>NUCLEOTIDE SEQUENCE [LARGE SCALE GENOMIC DNA]</scope>
    <source>
        <strain evidence="2">USBA17B2</strain>
    </source>
</reference>